<organism evidence="2 3">
    <name type="scientific">Cryomyces antarcticus</name>
    <dbReference type="NCBI Taxonomy" id="329879"/>
    <lineage>
        <taxon>Eukaryota</taxon>
        <taxon>Fungi</taxon>
        <taxon>Dikarya</taxon>
        <taxon>Ascomycota</taxon>
        <taxon>Pezizomycotina</taxon>
        <taxon>Dothideomycetes</taxon>
        <taxon>Dothideomycetes incertae sedis</taxon>
        <taxon>Cryomyces</taxon>
    </lineage>
</organism>
<dbReference type="EMBL" id="JAVRRA010004407">
    <property type="protein sequence ID" value="KAK5275526.1"/>
    <property type="molecule type" value="Genomic_DNA"/>
</dbReference>
<feature type="compositionally biased region" description="Basic and acidic residues" evidence="1">
    <location>
        <begin position="50"/>
        <end position="66"/>
    </location>
</feature>
<evidence type="ECO:0000313" key="2">
    <source>
        <dbReference type="EMBL" id="KAK5275526.1"/>
    </source>
</evidence>
<protein>
    <submittedName>
        <fullName evidence="2">Uncharacterized protein</fullName>
    </submittedName>
</protein>
<reference evidence="2 3" key="1">
    <citation type="submission" date="2023-08" db="EMBL/GenBank/DDBJ databases">
        <title>Black Yeasts Isolated from many extreme environments.</title>
        <authorList>
            <person name="Coleine C."/>
            <person name="Stajich J.E."/>
            <person name="Selbmann L."/>
        </authorList>
    </citation>
    <scope>NUCLEOTIDE SEQUENCE [LARGE SCALE GENOMIC DNA]</scope>
    <source>
        <strain evidence="2 3">CCFEE 536</strain>
    </source>
</reference>
<name>A0ABR0M243_9PEZI</name>
<feature type="region of interest" description="Disordered" evidence="1">
    <location>
        <begin position="43"/>
        <end position="66"/>
    </location>
</feature>
<sequence>MAEAQPIQPPSEDRANSPGAGADALADTMNCAQYRRMWRAVVNENDGSGESERTREDLNKEHGCDADPDKHAVCLVRWLRAGRYLRQEWNEGVGEREEEKSEA</sequence>
<comment type="caution">
    <text evidence="2">The sequence shown here is derived from an EMBL/GenBank/DDBJ whole genome shotgun (WGS) entry which is preliminary data.</text>
</comment>
<dbReference type="Proteomes" id="UP001357485">
    <property type="component" value="Unassembled WGS sequence"/>
</dbReference>
<keyword evidence="3" id="KW-1185">Reference proteome</keyword>
<feature type="region of interest" description="Disordered" evidence="1">
    <location>
        <begin position="1"/>
        <end position="27"/>
    </location>
</feature>
<evidence type="ECO:0000256" key="1">
    <source>
        <dbReference type="SAM" id="MobiDB-lite"/>
    </source>
</evidence>
<proteinExistence type="predicted"/>
<evidence type="ECO:0000313" key="3">
    <source>
        <dbReference type="Proteomes" id="UP001357485"/>
    </source>
</evidence>
<gene>
    <name evidence="2" type="ORF">LTR16_012390</name>
</gene>
<feature type="non-terminal residue" evidence="2">
    <location>
        <position position="103"/>
    </location>
</feature>
<accession>A0ABR0M243</accession>